<dbReference type="AlphaFoldDB" id="A0A4Y2DM46"/>
<protein>
    <submittedName>
        <fullName evidence="1">Uncharacterized protein</fullName>
    </submittedName>
</protein>
<accession>A0A4Y2DM46</accession>
<reference evidence="1 2" key="1">
    <citation type="journal article" date="2019" name="Sci. Rep.">
        <title>Orb-weaving spider Araneus ventricosus genome elucidates the spidroin gene catalogue.</title>
        <authorList>
            <person name="Kono N."/>
            <person name="Nakamura H."/>
            <person name="Ohtoshi R."/>
            <person name="Moran D.A.P."/>
            <person name="Shinohara A."/>
            <person name="Yoshida Y."/>
            <person name="Fujiwara M."/>
            <person name="Mori M."/>
            <person name="Tomita M."/>
            <person name="Arakawa K."/>
        </authorList>
    </citation>
    <scope>NUCLEOTIDE SEQUENCE [LARGE SCALE GENOMIC DNA]</scope>
</reference>
<evidence type="ECO:0000313" key="2">
    <source>
        <dbReference type="Proteomes" id="UP000499080"/>
    </source>
</evidence>
<name>A0A4Y2DM46_ARAVE</name>
<dbReference type="EMBL" id="BGPR01000385">
    <property type="protein sequence ID" value="GBM17277.1"/>
    <property type="molecule type" value="Genomic_DNA"/>
</dbReference>
<sequence length="106" mass="11674">MSAHFHIFNIISHTFAEASVPALSILEKGSVSARFPVILPGKASVPVRSPSTRKAVQARSLDLVKEKGSTPRRSSCLRNATKSQYARHNDCVEKLNSVQETNIWQS</sequence>
<organism evidence="1 2">
    <name type="scientific">Araneus ventricosus</name>
    <name type="common">Orbweaver spider</name>
    <name type="synonym">Epeira ventricosa</name>
    <dbReference type="NCBI Taxonomy" id="182803"/>
    <lineage>
        <taxon>Eukaryota</taxon>
        <taxon>Metazoa</taxon>
        <taxon>Ecdysozoa</taxon>
        <taxon>Arthropoda</taxon>
        <taxon>Chelicerata</taxon>
        <taxon>Arachnida</taxon>
        <taxon>Araneae</taxon>
        <taxon>Araneomorphae</taxon>
        <taxon>Entelegynae</taxon>
        <taxon>Araneoidea</taxon>
        <taxon>Araneidae</taxon>
        <taxon>Araneus</taxon>
    </lineage>
</organism>
<gene>
    <name evidence="1" type="ORF">AVEN_223808_1</name>
</gene>
<dbReference type="Proteomes" id="UP000499080">
    <property type="component" value="Unassembled WGS sequence"/>
</dbReference>
<comment type="caution">
    <text evidence="1">The sequence shown here is derived from an EMBL/GenBank/DDBJ whole genome shotgun (WGS) entry which is preliminary data.</text>
</comment>
<evidence type="ECO:0000313" key="1">
    <source>
        <dbReference type="EMBL" id="GBM17277.1"/>
    </source>
</evidence>
<proteinExistence type="predicted"/>
<keyword evidence="2" id="KW-1185">Reference proteome</keyword>